<sequence>MPSNYRSSSTTIHQTPEQNVRDRLVTAYLVWLFLGTFGFHRFYLGRKNSGLVMALLGPLFLAFGLFFYQLKGLGVSPWIAIAPFALWWLIDGLLIPSWARQATGARA</sequence>
<keyword evidence="8" id="KW-1185">Reference proteome</keyword>
<protein>
    <submittedName>
        <fullName evidence="7">TM2 domain-containing protein</fullName>
    </submittedName>
</protein>
<keyword evidence="4 5" id="KW-0472">Membrane</keyword>
<comment type="subcellular location">
    <subcellularLocation>
        <location evidence="1">Membrane</location>
        <topology evidence="1">Multi-pass membrane protein</topology>
    </subcellularLocation>
</comment>
<evidence type="ECO:0000313" key="7">
    <source>
        <dbReference type="EMBL" id="SDW77164.1"/>
    </source>
</evidence>
<dbReference type="AlphaFoldDB" id="A0A1H2WA66"/>
<dbReference type="Proteomes" id="UP000198534">
    <property type="component" value="Unassembled WGS sequence"/>
</dbReference>
<keyword evidence="3 5" id="KW-1133">Transmembrane helix</keyword>
<evidence type="ECO:0000256" key="4">
    <source>
        <dbReference type="ARBA" id="ARBA00023136"/>
    </source>
</evidence>
<evidence type="ECO:0000256" key="5">
    <source>
        <dbReference type="SAM" id="Phobius"/>
    </source>
</evidence>
<feature type="domain" description="TM2" evidence="6">
    <location>
        <begin position="24"/>
        <end position="64"/>
    </location>
</feature>
<dbReference type="InterPro" id="IPR007829">
    <property type="entry name" value="TM2"/>
</dbReference>
<evidence type="ECO:0000313" key="8">
    <source>
        <dbReference type="Proteomes" id="UP000198534"/>
    </source>
</evidence>
<organism evidence="7 8">
    <name type="scientific">Marininema mesophilum</name>
    <dbReference type="NCBI Taxonomy" id="1048340"/>
    <lineage>
        <taxon>Bacteria</taxon>
        <taxon>Bacillati</taxon>
        <taxon>Bacillota</taxon>
        <taxon>Bacilli</taxon>
        <taxon>Bacillales</taxon>
        <taxon>Thermoactinomycetaceae</taxon>
        <taxon>Marininema</taxon>
    </lineage>
</organism>
<dbReference type="STRING" id="1048340.SAMN05444487_10657"/>
<feature type="transmembrane region" description="Helical" evidence="5">
    <location>
        <begin position="76"/>
        <end position="99"/>
    </location>
</feature>
<dbReference type="Pfam" id="PF05154">
    <property type="entry name" value="TM2"/>
    <property type="match status" value="1"/>
</dbReference>
<dbReference type="GO" id="GO:0016020">
    <property type="term" value="C:membrane"/>
    <property type="evidence" value="ECO:0007669"/>
    <property type="project" value="UniProtKB-SubCell"/>
</dbReference>
<reference evidence="7 8" key="1">
    <citation type="submission" date="2016-10" db="EMBL/GenBank/DDBJ databases">
        <authorList>
            <person name="de Groot N.N."/>
        </authorList>
    </citation>
    <scope>NUCLEOTIDE SEQUENCE [LARGE SCALE GENOMIC DNA]</scope>
    <source>
        <strain evidence="7 8">DSM 45610</strain>
    </source>
</reference>
<name>A0A1H2WA66_9BACL</name>
<evidence type="ECO:0000256" key="1">
    <source>
        <dbReference type="ARBA" id="ARBA00004141"/>
    </source>
</evidence>
<feature type="transmembrane region" description="Helical" evidence="5">
    <location>
        <begin position="51"/>
        <end position="70"/>
    </location>
</feature>
<gene>
    <name evidence="7" type="ORF">SAMN05444487_10657</name>
</gene>
<dbReference type="RefSeq" id="WP_177167939.1">
    <property type="nucleotide sequence ID" value="NZ_FNNQ01000006.1"/>
</dbReference>
<accession>A0A1H2WA66</accession>
<dbReference type="EMBL" id="FNNQ01000006">
    <property type="protein sequence ID" value="SDW77164.1"/>
    <property type="molecule type" value="Genomic_DNA"/>
</dbReference>
<keyword evidence="2 5" id="KW-0812">Transmembrane</keyword>
<evidence type="ECO:0000256" key="3">
    <source>
        <dbReference type="ARBA" id="ARBA00022989"/>
    </source>
</evidence>
<feature type="transmembrane region" description="Helical" evidence="5">
    <location>
        <begin position="25"/>
        <end position="44"/>
    </location>
</feature>
<proteinExistence type="predicted"/>
<evidence type="ECO:0000256" key="2">
    <source>
        <dbReference type="ARBA" id="ARBA00022692"/>
    </source>
</evidence>
<evidence type="ECO:0000259" key="6">
    <source>
        <dbReference type="Pfam" id="PF05154"/>
    </source>
</evidence>